<dbReference type="Proteomes" id="UP000531561">
    <property type="component" value="Unassembled WGS sequence"/>
</dbReference>
<accession>A0A8H6EML8</accession>
<proteinExistence type="predicted"/>
<evidence type="ECO:0000313" key="3">
    <source>
        <dbReference type="Proteomes" id="UP000531561"/>
    </source>
</evidence>
<protein>
    <submittedName>
        <fullName evidence="2">Putative mfs mdr transporter protein</fullName>
    </submittedName>
</protein>
<comment type="caution">
    <text evidence="2">The sequence shown here is derived from an EMBL/GenBank/DDBJ whole genome shotgun (WGS) entry which is preliminary data.</text>
</comment>
<organism evidence="2 3">
    <name type="scientific">Botrytis fragariae</name>
    <dbReference type="NCBI Taxonomy" id="1964551"/>
    <lineage>
        <taxon>Eukaryota</taxon>
        <taxon>Fungi</taxon>
        <taxon>Dikarya</taxon>
        <taxon>Ascomycota</taxon>
        <taxon>Pezizomycotina</taxon>
        <taxon>Leotiomycetes</taxon>
        <taxon>Helotiales</taxon>
        <taxon>Sclerotiniaceae</taxon>
        <taxon>Botrytis</taxon>
    </lineage>
</organism>
<gene>
    <name evidence="2" type="ORF">Bfra_001822</name>
</gene>
<dbReference type="RefSeq" id="XP_037196401.1">
    <property type="nucleotide sequence ID" value="XM_037332247.1"/>
</dbReference>
<feature type="region of interest" description="Disordered" evidence="1">
    <location>
        <begin position="45"/>
        <end position="66"/>
    </location>
</feature>
<dbReference type="AlphaFoldDB" id="A0A8H6EML8"/>
<sequence>MIAVTPQVSCHLEIMEYNPTGAPRASSAVKDNSQVVMMTADEEKAAATMPTGDGKQDHDAKLETGPGQLVKLPERQRTVHGIKVLTSHFLQADPMVMPKQ</sequence>
<dbReference type="GeneID" id="59255939"/>
<reference evidence="2 3" key="1">
    <citation type="journal article" date="2020" name="Phytopathology">
        <title>A high-quality genome resource of Botrytis fragariae, a new and rapidly spreading fungal pathogen causing strawberry gray mold in the U.S.A.</title>
        <authorList>
            <person name="Wu Y."/>
            <person name="Saski C.A."/>
            <person name="Schnabel G."/>
            <person name="Xiao S."/>
            <person name="Hu M."/>
        </authorList>
    </citation>
    <scope>NUCLEOTIDE SEQUENCE [LARGE SCALE GENOMIC DNA]</scope>
    <source>
        <strain evidence="2 3">BVB16</strain>
    </source>
</reference>
<evidence type="ECO:0000256" key="1">
    <source>
        <dbReference type="SAM" id="MobiDB-lite"/>
    </source>
</evidence>
<dbReference type="EMBL" id="JABFCT010000003">
    <property type="protein sequence ID" value="KAF5877455.1"/>
    <property type="molecule type" value="Genomic_DNA"/>
</dbReference>
<evidence type="ECO:0000313" key="2">
    <source>
        <dbReference type="EMBL" id="KAF5877455.1"/>
    </source>
</evidence>
<name>A0A8H6EML8_9HELO</name>
<keyword evidence="3" id="KW-1185">Reference proteome</keyword>